<dbReference type="PATRIC" id="fig|70996.4.peg.1899"/>
<dbReference type="STRING" id="70996.SE18_10380"/>
<feature type="domain" description="Beta-xylosidase C-terminal Concanavalin A-like" evidence="7">
    <location>
        <begin position="321"/>
        <end position="512"/>
    </location>
</feature>
<name>A0A0P6YVT3_9CHLR</name>
<dbReference type="SUPFAM" id="SSF49899">
    <property type="entry name" value="Concanavalin A-like lectins/glucanases"/>
    <property type="match status" value="1"/>
</dbReference>
<dbReference type="InterPro" id="IPR041542">
    <property type="entry name" value="GH43_C2"/>
</dbReference>
<dbReference type="AlphaFoldDB" id="A0A0P6YVT3"/>
<dbReference type="Gene3D" id="2.60.120.200">
    <property type="match status" value="1"/>
</dbReference>
<evidence type="ECO:0000256" key="5">
    <source>
        <dbReference type="PIRSR" id="PIRSR606710-2"/>
    </source>
</evidence>
<accession>A0A0P6YVT3</accession>
<reference evidence="8 9" key="1">
    <citation type="submission" date="2015-07" db="EMBL/GenBank/DDBJ databases">
        <title>Whole genome sequence of Herpetosiphon geysericola DSM 7119.</title>
        <authorList>
            <person name="Hemp J."/>
            <person name="Ward L.M."/>
            <person name="Pace L.A."/>
            <person name="Fischer W.W."/>
        </authorList>
    </citation>
    <scope>NUCLEOTIDE SEQUENCE [LARGE SCALE GENOMIC DNA]</scope>
    <source>
        <strain evidence="8 9">DSM 7119</strain>
    </source>
</reference>
<comment type="similarity">
    <text evidence="1 6">Belongs to the glycosyl hydrolase 43 family.</text>
</comment>
<evidence type="ECO:0000256" key="2">
    <source>
        <dbReference type="ARBA" id="ARBA00022801"/>
    </source>
</evidence>
<evidence type="ECO:0000256" key="1">
    <source>
        <dbReference type="ARBA" id="ARBA00009865"/>
    </source>
</evidence>
<evidence type="ECO:0000313" key="9">
    <source>
        <dbReference type="Proteomes" id="UP000050277"/>
    </source>
</evidence>
<evidence type="ECO:0000259" key="7">
    <source>
        <dbReference type="Pfam" id="PF17851"/>
    </source>
</evidence>
<proteinExistence type="inferred from homology"/>
<dbReference type="PANTHER" id="PTHR42812:SF12">
    <property type="entry name" value="BETA-XYLOSIDASE-RELATED"/>
    <property type="match status" value="1"/>
</dbReference>
<dbReference type="Proteomes" id="UP000050277">
    <property type="component" value="Unassembled WGS sequence"/>
</dbReference>
<dbReference type="SUPFAM" id="SSF75005">
    <property type="entry name" value="Arabinanase/levansucrase/invertase"/>
    <property type="match status" value="1"/>
</dbReference>
<organism evidence="8 9">
    <name type="scientific">Herpetosiphon geysericola</name>
    <dbReference type="NCBI Taxonomy" id="70996"/>
    <lineage>
        <taxon>Bacteria</taxon>
        <taxon>Bacillati</taxon>
        <taxon>Chloroflexota</taxon>
        <taxon>Chloroflexia</taxon>
        <taxon>Herpetosiphonales</taxon>
        <taxon>Herpetosiphonaceae</taxon>
        <taxon>Herpetosiphon</taxon>
    </lineage>
</organism>
<keyword evidence="3 6" id="KW-0326">Glycosidase</keyword>
<dbReference type="GO" id="GO:0005975">
    <property type="term" value="P:carbohydrate metabolic process"/>
    <property type="evidence" value="ECO:0007669"/>
    <property type="project" value="InterPro"/>
</dbReference>
<keyword evidence="2 6" id="KW-0378">Hydrolase</keyword>
<evidence type="ECO:0000256" key="3">
    <source>
        <dbReference type="ARBA" id="ARBA00023295"/>
    </source>
</evidence>
<feature type="active site" description="Proton acceptor" evidence="4">
    <location>
        <position position="16"/>
    </location>
</feature>
<feature type="active site" description="Proton donor" evidence="4">
    <location>
        <position position="185"/>
    </location>
</feature>
<dbReference type="InterPro" id="IPR023296">
    <property type="entry name" value="Glyco_hydro_beta-prop_sf"/>
</dbReference>
<dbReference type="RefSeq" id="WP_054534383.1">
    <property type="nucleotide sequence ID" value="NZ_LGKP01000017.1"/>
</dbReference>
<dbReference type="EMBL" id="LGKP01000017">
    <property type="protein sequence ID" value="KPL88121.1"/>
    <property type="molecule type" value="Genomic_DNA"/>
</dbReference>
<comment type="caution">
    <text evidence="8">The sequence shown here is derived from an EMBL/GenBank/DDBJ whole genome shotgun (WGS) entry which is preliminary data.</text>
</comment>
<dbReference type="PANTHER" id="PTHR42812">
    <property type="entry name" value="BETA-XYLOSIDASE"/>
    <property type="match status" value="1"/>
</dbReference>
<dbReference type="InterPro" id="IPR051795">
    <property type="entry name" value="Glycosyl_Hydrlase_43"/>
</dbReference>
<evidence type="ECO:0000313" key="8">
    <source>
        <dbReference type="EMBL" id="KPL88121.1"/>
    </source>
</evidence>
<feature type="site" description="Important for catalytic activity, responsible for pKa modulation of the active site Glu and correct orientation of both the proton donor and substrate" evidence="5">
    <location>
        <position position="125"/>
    </location>
</feature>
<dbReference type="OrthoDB" id="9801455at2"/>
<dbReference type="CDD" id="cd18617">
    <property type="entry name" value="GH43_XynB-like"/>
    <property type="match status" value="1"/>
</dbReference>
<sequence>MQRRFHNPIMTGFYPDPAICRVGEDYYLIHSTFEYFPGVPIHHSRDLVHWQQIGHILDRPSQLNLDEIHPSAGIFAPTISYHDGTFYMITTLIAGKERHGNFIVTAESPAGPWSDPYWLDADGIDPSLFFEDGRAWYVGNRGKANPEYEGQCEIWLQELDLSTMQLIGEQSVLWRGALNGVVWTEGPHLYKIDGWYYLLIAEAGTEYNHAVTIARSSELTKGYGGYPANPILTHRQLGRDYPVMGTGHSDLVQTQNGEWWLVLLAMRPYGGGFYNLGRETFLAPVEWEQGWPLISPSTGKVESSYPAPNLPLQRWPVQAACDHFDGDTLAMYWMFLRTPRSEWWSLSERQGWLRMQLRPEQINQMANPSFVGRRQQHMNFLAQTVLEFQPQQVHEVAGLVLIQNHKYQVQFVITGEQQASLIVSRNGEEETLASVPVSGQRQYLRIVAYGQDYSFFVAEQPDAWQPVLENLDGRFLSTPIAGGFVGTVIGLYASSQGQTSQSVADFDWFEYREVAE</sequence>
<dbReference type="InterPro" id="IPR013320">
    <property type="entry name" value="ConA-like_dom_sf"/>
</dbReference>
<keyword evidence="9" id="KW-1185">Reference proteome</keyword>
<dbReference type="Pfam" id="PF04616">
    <property type="entry name" value="Glyco_hydro_43"/>
    <property type="match status" value="1"/>
</dbReference>
<dbReference type="InterPro" id="IPR006710">
    <property type="entry name" value="Glyco_hydro_43"/>
</dbReference>
<dbReference type="Gene3D" id="2.115.10.20">
    <property type="entry name" value="Glycosyl hydrolase domain, family 43"/>
    <property type="match status" value="1"/>
</dbReference>
<evidence type="ECO:0000256" key="4">
    <source>
        <dbReference type="PIRSR" id="PIRSR606710-1"/>
    </source>
</evidence>
<dbReference type="Pfam" id="PF17851">
    <property type="entry name" value="GH43_C2"/>
    <property type="match status" value="1"/>
</dbReference>
<evidence type="ECO:0000256" key="6">
    <source>
        <dbReference type="RuleBase" id="RU361187"/>
    </source>
</evidence>
<dbReference type="GO" id="GO:0004553">
    <property type="term" value="F:hydrolase activity, hydrolyzing O-glycosyl compounds"/>
    <property type="evidence" value="ECO:0007669"/>
    <property type="project" value="InterPro"/>
</dbReference>
<protein>
    <submittedName>
        <fullName evidence="8">Arabinofuranosidase</fullName>
    </submittedName>
</protein>
<gene>
    <name evidence="8" type="ORF">SE18_10380</name>
</gene>